<evidence type="ECO:0008006" key="4">
    <source>
        <dbReference type="Google" id="ProtNLM"/>
    </source>
</evidence>
<dbReference type="AlphaFoldDB" id="A0A1G1Z2W6"/>
<dbReference type="SUPFAM" id="SSF69322">
    <property type="entry name" value="Tricorn protease domain 2"/>
    <property type="match status" value="1"/>
</dbReference>
<gene>
    <name evidence="2" type="ORF">A3E61_02220</name>
</gene>
<keyword evidence="1" id="KW-1133">Transmembrane helix</keyword>
<dbReference type="Pfam" id="PF08309">
    <property type="entry name" value="LVIVD"/>
    <property type="match status" value="4"/>
</dbReference>
<evidence type="ECO:0000256" key="1">
    <source>
        <dbReference type="SAM" id="Phobius"/>
    </source>
</evidence>
<keyword evidence="1" id="KW-0812">Transmembrane</keyword>
<evidence type="ECO:0000313" key="3">
    <source>
        <dbReference type="Proteomes" id="UP000178259"/>
    </source>
</evidence>
<dbReference type="InterPro" id="IPR013211">
    <property type="entry name" value="LVIVD"/>
</dbReference>
<accession>A0A1G1Z2W6</accession>
<name>A0A1G1Z2W6_9BACT</name>
<dbReference type="EMBL" id="MHIW01000007">
    <property type="protein sequence ID" value="OGY58981.1"/>
    <property type="molecule type" value="Genomic_DNA"/>
</dbReference>
<evidence type="ECO:0000313" key="2">
    <source>
        <dbReference type="EMBL" id="OGY58981.1"/>
    </source>
</evidence>
<feature type="transmembrane region" description="Helical" evidence="1">
    <location>
        <begin position="21"/>
        <end position="40"/>
    </location>
</feature>
<proteinExistence type="predicted"/>
<comment type="caution">
    <text evidence="2">The sequence shown here is derived from an EMBL/GenBank/DDBJ whole genome shotgun (WGS) entry which is preliminary data.</text>
</comment>
<organism evidence="2 3">
    <name type="scientific">Candidatus Colwellbacteria bacterium RIFCSPHIGHO2_12_FULL_43_12</name>
    <dbReference type="NCBI Taxonomy" id="1797688"/>
    <lineage>
        <taxon>Bacteria</taxon>
        <taxon>Candidatus Colwelliibacteriota</taxon>
    </lineage>
</organism>
<reference evidence="2 3" key="1">
    <citation type="journal article" date="2016" name="Nat. Commun.">
        <title>Thousands of microbial genomes shed light on interconnected biogeochemical processes in an aquifer system.</title>
        <authorList>
            <person name="Anantharaman K."/>
            <person name="Brown C.T."/>
            <person name="Hug L.A."/>
            <person name="Sharon I."/>
            <person name="Castelle C.J."/>
            <person name="Probst A.J."/>
            <person name="Thomas B.C."/>
            <person name="Singh A."/>
            <person name="Wilkins M.J."/>
            <person name="Karaoz U."/>
            <person name="Brodie E.L."/>
            <person name="Williams K.H."/>
            <person name="Hubbard S.S."/>
            <person name="Banfield J.F."/>
        </authorList>
    </citation>
    <scope>NUCLEOTIDE SEQUENCE [LARGE SCALE GENOMIC DNA]</scope>
</reference>
<dbReference type="Proteomes" id="UP000178259">
    <property type="component" value="Unassembled WGS sequence"/>
</dbReference>
<protein>
    <recommendedName>
        <fullName evidence="4">LVIVD repeat protein</fullName>
    </recommendedName>
</protein>
<sequence>MKKTENYKLKTINSGQSTLELLVALGLIILAISSMGIVYFSSQSISVDTELSDLALLKAREGLEDARADARENWAGLTTNSESDGQFTRDIIVENISNYEKYVTSKVSWLTDPLRPQKVELTTIFTDWATSSDEGGGSGPIGEWNNPRTAGTIDLGPGNEGTDLAVIENTVFIVADASDPKKPDFYSINVTNIDAPVERANVDIGKGLSSISIMGNYAYVAHKSNTDQLQIVDISNPDFPALAGQSSLQLNGQEGLSVFALDNYAYLGSAASSGSELQIFDVSNPTGPNLVGSIEIGADVNDIYVYRNRLYLATSKTTAEILIFDIANHASPSQIATFDYTDTPGLSVFANSFNDFYAGIGNTFVIVNSTNLSSLSLMGSYGADGPVNDLYIRDYLAFLATANSTAEFQALNITNKATPTLHSSYNFPQLGTGITYRDNVVYTSVRSNDALRIITSQ</sequence>
<keyword evidence="1" id="KW-0472">Membrane</keyword>